<evidence type="ECO:0000256" key="4">
    <source>
        <dbReference type="ARBA" id="ARBA00022679"/>
    </source>
</evidence>
<protein>
    <submittedName>
        <fullName evidence="12">Beta-1,3-N-acetylglucosaminyltransferase lunatic fringe-like</fullName>
    </submittedName>
</protein>
<evidence type="ECO:0000256" key="2">
    <source>
        <dbReference type="ARBA" id="ARBA00008661"/>
    </source>
</evidence>
<evidence type="ECO:0000256" key="6">
    <source>
        <dbReference type="ARBA" id="ARBA00022968"/>
    </source>
</evidence>
<evidence type="ECO:0000313" key="12">
    <source>
        <dbReference type="RefSeq" id="XP_022095572.1"/>
    </source>
</evidence>
<evidence type="ECO:0000256" key="3">
    <source>
        <dbReference type="ARBA" id="ARBA00022676"/>
    </source>
</evidence>
<evidence type="ECO:0000313" key="11">
    <source>
        <dbReference type="Proteomes" id="UP000694845"/>
    </source>
</evidence>
<keyword evidence="5" id="KW-0812">Transmembrane</keyword>
<comment type="similarity">
    <text evidence="2">Belongs to the glycosyltransferase 31 family.</text>
</comment>
<dbReference type="GO" id="GO:0016020">
    <property type="term" value="C:membrane"/>
    <property type="evidence" value="ECO:0007669"/>
    <property type="project" value="UniProtKB-SubCell"/>
</dbReference>
<organism evidence="11 12">
    <name type="scientific">Acanthaster planci</name>
    <name type="common">Crown-of-thorns starfish</name>
    <dbReference type="NCBI Taxonomy" id="133434"/>
    <lineage>
        <taxon>Eukaryota</taxon>
        <taxon>Metazoa</taxon>
        <taxon>Echinodermata</taxon>
        <taxon>Eleutherozoa</taxon>
        <taxon>Asterozoa</taxon>
        <taxon>Asteroidea</taxon>
        <taxon>Valvatacea</taxon>
        <taxon>Valvatida</taxon>
        <taxon>Acanthasteridae</taxon>
        <taxon>Acanthaster</taxon>
    </lineage>
</organism>
<evidence type="ECO:0000256" key="8">
    <source>
        <dbReference type="ARBA" id="ARBA00023136"/>
    </source>
</evidence>
<name>A0A8B7YSA6_ACAPL</name>
<evidence type="ECO:0000256" key="9">
    <source>
        <dbReference type="ARBA" id="ARBA00037847"/>
    </source>
</evidence>
<dbReference type="GeneID" id="110981883"/>
<dbReference type="Gene3D" id="3.90.550.50">
    <property type="match status" value="1"/>
</dbReference>
<dbReference type="GO" id="GO:0016757">
    <property type="term" value="F:glycosyltransferase activity"/>
    <property type="evidence" value="ECO:0007669"/>
    <property type="project" value="UniProtKB-KW"/>
</dbReference>
<evidence type="ECO:0000256" key="7">
    <source>
        <dbReference type="ARBA" id="ARBA00022989"/>
    </source>
</evidence>
<reference evidence="12" key="1">
    <citation type="submission" date="2025-08" db="UniProtKB">
        <authorList>
            <consortium name="RefSeq"/>
        </authorList>
    </citation>
    <scope>IDENTIFICATION</scope>
</reference>
<keyword evidence="8" id="KW-0472">Membrane</keyword>
<dbReference type="AlphaFoldDB" id="A0A8B7YSA6"/>
<dbReference type="OrthoDB" id="8959630at2759"/>
<comment type="subcellular location">
    <subcellularLocation>
        <location evidence="9">Endomembrane system</location>
        <topology evidence="9">Single-pass membrane protein</topology>
    </subcellularLocation>
    <subcellularLocation>
        <location evidence="1">Membrane</location>
        <topology evidence="1">Single-pass type II membrane protein</topology>
    </subcellularLocation>
</comment>
<dbReference type="PANTHER" id="PTHR10811">
    <property type="entry name" value="FRINGE-RELATED"/>
    <property type="match status" value="1"/>
</dbReference>
<sequence>MYYRWQRMSSLKPRTVLMMGTVYVMLCFVAVLLLLPSDAEEKENRSSKIQALQVEAWQGSSKRGGRPRNIFFSSEGREDDLVQPARVESHSSLGRKTFNTSRYVPVQNKSFIPSNPTTFENSFRQTELSDIFIGVKTTEIYHDTRLPVLFETWLDGADVRKQTYFFTDADSPKYSKETDGHFINTHCAARHTRQGLCCKMGHIFSTYLQSGKRWWCNVDDDNYLNIGNLLKLLRSYRHDKDYYLGRSSTSSEITVYDVGDKRNLGKKKVNEPRPPRRQTSFWFATGGAGVCISRSLAVKMSTYAGMNEFPHICNRINLPDDVSIAFIIVDILGIPLTKIGDMHSHLAVLRNLHENQVKNAVTLSYRMHSEKAVNSVMLKSAAFNTTVDPTRFKSIHCLLHPEAGICPGA</sequence>
<dbReference type="Pfam" id="PF02434">
    <property type="entry name" value="Fringe"/>
    <property type="match status" value="1"/>
</dbReference>
<accession>A0A8B7YSA6</accession>
<evidence type="ECO:0000256" key="5">
    <source>
        <dbReference type="ARBA" id="ARBA00022692"/>
    </source>
</evidence>
<dbReference type="GO" id="GO:0012505">
    <property type="term" value="C:endomembrane system"/>
    <property type="evidence" value="ECO:0007669"/>
    <property type="project" value="UniProtKB-SubCell"/>
</dbReference>
<evidence type="ECO:0000259" key="10">
    <source>
        <dbReference type="Pfam" id="PF02434"/>
    </source>
</evidence>
<feature type="domain" description="Fringe-like glycosyltransferase" evidence="10">
    <location>
        <begin position="125"/>
        <end position="391"/>
    </location>
</feature>
<evidence type="ECO:0000256" key="1">
    <source>
        <dbReference type="ARBA" id="ARBA00004606"/>
    </source>
</evidence>
<keyword evidence="6" id="KW-0735">Signal-anchor</keyword>
<dbReference type="KEGG" id="aplc:110981883"/>
<keyword evidence="4" id="KW-0808">Transferase</keyword>
<gene>
    <name evidence="12" type="primary">LOC110981883</name>
</gene>
<keyword evidence="3" id="KW-0328">Glycosyltransferase</keyword>
<dbReference type="RefSeq" id="XP_022095572.1">
    <property type="nucleotide sequence ID" value="XM_022239880.1"/>
</dbReference>
<dbReference type="Proteomes" id="UP000694845">
    <property type="component" value="Unplaced"/>
</dbReference>
<proteinExistence type="inferred from homology"/>
<dbReference type="InterPro" id="IPR003378">
    <property type="entry name" value="Fringe-like_glycosylTrfase"/>
</dbReference>
<keyword evidence="7" id="KW-1133">Transmembrane helix</keyword>
<keyword evidence="11" id="KW-1185">Reference proteome</keyword>